<dbReference type="FunFam" id="1.25.40.10:FF:000344">
    <property type="entry name" value="Pentatricopeptide repeat-containing protein"/>
    <property type="match status" value="1"/>
</dbReference>
<accession>A0A8T2T422</accession>
<dbReference type="NCBIfam" id="TIGR00756">
    <property type="entry name" value="PPR"/>
    <property type="match status" value="5"/>
</dbReference>
<comment type="caution">
    <text evidence="4">The sequence shown here is derived from an EMBL/GenBank/DDBJ whole genome shotgun (WGS) entry which is preliminary data.</text>
</comment>
<dbReference type="GO" id="GO:0003723">
    <property type="term" value="F:RNA binding"/>
    <property type="evidence" value="ECO:0007669"/>
    <property type="project" value="InterPro"/>
</dbReference>
<dbReference type="PANTHER" id="PTHR47926:SF382">
    <property type="entry name" value="PENTACOTRIPEPTIDE-REPEAT REGION OF PRORP DOMAIN-CONTAINING PROTEIN"/>
    <property type="match status" value="1"/>
</dbReference>
<dbReference type="PANTHER" id="PTHR47926">
    <property type="entry name" value="PENTATRICOPEPTIDE REPEAT-CONTAINING PROTEIN"/>
    <property type="match status" value="1"/>
</dbReference>
<feature type="repeat" description="PPR" evidence="2">
    <location>
        <begin position="421"/>
        <end position="455"/>
    </location>
</feature>
<keyword evidence="5" id="KW-1185">Reference proteome</keyword>
<dbReference type="AlphaFoldDB" id="A0A8T2T422"/>
<reference evidence="4" key="1">
    <citation type="submission" date="2021-08" db="EMBL/GenBank/DDBJ databases">
        <title>WGS assembly of Ceratopteris richardii.</title>
        <authorList>
            <person name="Marchant D.B."/>
            <person name="Chen G."/>
            <person name="Jenkins J."/>
            <person name="Shu S."/>
            <person name="Leebens-Mack J."/>
            <person name="Grimwood J."/>
            <person name="Schmutz J."/>
            <person name="Soltis P."/>
            <person name="Soltis D."/>
            <person name="Chen Z.-H."/>
        </authorList>
    </citation>
    <scope>NUCLEOTIDE SEQUENCE</scope>
    <source>
        <strain evidence="4">Whitten #5841</strain>
        <tissue evidence="4">Leaf</tissue>
    </source>
</reference>
<dbReference type="InterPro" id="IPR057027">
    <property type="entry name" value="TPR_mt"/>
</dbReference>
<proteinExistence type="predicted"/>
<evidence type="ECO:0000313" key="4">
    <source>
        <dbReference type="EMBL" id="KAH7388556.1"/>
    </source>
</evidence>
<dbReference type="OrthoDB" id="10393803at2759"/>
<dbReference type="GO" id="GO:0009451">
    <property type="term" value="P:RNA modification"/>
    <property type="evidence" value="ECO:0007669"/>
    <property type="project" value="InterPro"/>
</dbReference>
<name>A0A8T2T422_CERRI</name>
<dbReference type="PROSITE" id="PS51375">
    <property type="entry name" value="PPR"/>
    <property type="match status" value="6"/>
</dbReference>
<sequence length="881" mass="97187">MIHAQHGLSRVICHDISSWVSVIKECVGNGNLRQALTVYKEFRHTSAVYPVASIYVSLLKACAALKDLNSGKQIHEDICATKLLSNDPYVNSSLMNMYVKCHSLSMAQQVFDKLSTHNVVCWTMLISGYVEHDRGEEALACLESVQKKGFSPTECTYVCSLKACILIGAIDKGSHLHAEIVKRGWEKDEVLCNMLIDFYAKLGNIESAQRIFDLLIHKDVISWTTLIGGYIQHDDAQKALSLFKQMEEMGILPNSFTLVCSLKACAKTGAIMEGQDIHHQACNMDLETDTLVGTALVNMYCKCGLLADAQYIFDKILIQDTVLWTALIGGYIEHGYGEEALHYYKKMQLQVYDSNPITLVYGLRACGSTSEASKGYELHSDIIKKGLDCDSFITSSLVCMYANCDMLAAAELLLHKLPLQDIAPWNVLLTRYVDNGYFEQTLECFEQMRHEFVPLSTVSFVSGTKACSSLGDVMCGQNMHMEILKLGFEGDIVVSSTVMDMYMKCGLFSEALNVFNSLATHDVISWTLLIMGCVHHGNGEDAICIYEQMLCKGVCVNSITYVGILMACSCIGKILNGREIHSMVIKRGLEDEPRICTALTDMYAKCGMLPEAHKVCAKSQNFDPISSTALIAGYAEQGCGENALSLMEQLENAGVSGNIITLGSSLRACGSLGALDKGLLMHSEVIGKGFEGDSIMGFTLVDMYSKCASLAEARYTFDRLAIVNVLSWNALIAGYTQIAEIDNVIICFVSMLQEGIHPDSVTFMNILNTCGDTGSTELAHFFFQILNNDYSYILIVEHVTCMIDLFCRTGCIDKALSVVKTMMFHPHAALWHAILGACLRSRDLELGKHAFEHASTLDENDTVAHILLSNIYVNAETSMGW</sequence>
<organism evidence="4 5">
    <name type="scientific">Ceratopteris richardii</name>
    <name type="common">Triangle waterfern</name>
    <dbReference type="NCBI Taxonomy" id="49495"/>
    <lineage>
        <taxon>Eukaryota</taxon>
        <taxon>Viridiplantae</taxon>
        <taxon>Streptophyta</taxon>
        <taxon>Embryophyta</taxon>
        <taxon>Tracheophyta</taxon>
        <taxon>Polypodiopsida</taxon>
        <taxon>Polypodiidae</taxon>
        <taxon>Polypodiales</taxon>
        <taxon>Pteridineae</taxon>
        <taxon>Pteridaceae</taxon>
        <taxon>Parkerioideae</taxon>
        <taxon>Ceratopteris</taxon>
    </lineage>
</organism>
<dbReference type="Gene3D" id="1.25.40.10">
    <property type="entry name" value="Tetratricopeptide repeat domain"/>
    <property type="match status" value="6"/>
</dbReference>
<evidence type="ECO:0000256" key="2">
    <source>
        <dbReference type="PROSITE-ProRule" id="PRU00708"/>
    </source>
</evidence>
<feature type="repeat" description="PPR" evidence="2">
    <location>
        <begin position="724"/>
        <end position="758"/>
    </location>
</feature>
<dbReference type="InterPro" id="IPR046960">
    <property type="entry name" value="PPR_At4g14850-like_plant"/>
</dbReference>
<feature type="repeat" description="PPR" evidence="2">
    <location>
        <begin position="522"/>
        <end position="556"/>
    </location>
</feature>
<dbReference type="Proteomes" id="UP000825935">
    <property type="component" value="Chromosome 16"/>
</dbReference>
<gene>
    <name evidence="4" type="ORF">KP509_16G081600</name>
</gene>
<dbReference type="FunFam" id="1.25.40.10:FF:000158">
    <property type="entry name" value="pentatricopeptide repeat-containing protein At2g33680"/>
    <property type="match status" value="1"/>
</dbReference>
<dbReference type="InterPro" id="IPR011990">
    <property type="entry name" value="TPR-like_helical_dom_sf"/>
</dbReference>
<feature type="repeat" description="PPR" evidence="2">
    <location>
        <begin position="118"/>
        <end position="152"/>
    </location>
</feature>
<keyword evidence="1" id="KW-0677">Repeat</keyword>
<dbReference type="Pfam" id="PF13041">
    <property type="entry name" value="PPR_2"/>
    <property type="match status" value="3"/>
</dbReference>
<dbReference type="EMBL" id="CM035421">
    <property type="protein sequence ID" value="KAH7388556.1"/>
    <property type="molecule type" value="Genomic_DNA"/>
</dbReference>
<dbReference type="GO" id="GO:0048731">
    <property type="term" value="P:system development"/>
    <property type="evidence" value="ECO:0007669"/>
    <property type="project" value="UniProtKB-ARBA"/>
</dbReference>
<dbReference type="InterPro" id="IPR002885">
    <property type="entry name" value="PPR_rpt"/>
</dbReference>
<evidence type="ECO:0000256" key="1">
    <source>
        <dbReference type="ARBA" id="ARBA00022737"/>
    </source>
</evidence>
<dbReference type="Pfam" id="PF23276">
    <property type="entry name" value="TPR_24"/>
    <property type="match status" value="1"/>
</dbReference>
<feature type="domain" description="Pentatricopeptide repeat-containing protein-mitochondrial" evidence="3">
    <location>
        <begin position="762"/>
        <end position="877"/>
    </location>
</feature>
<dbReference type="Pfam" id="PF01535">
    <property type="entry name" value="PPR"/>
    <property type="match status" value="6"/>
</dbReference>
<feature type="repeat" description="PPR" evidence="2">
    <location>
        <begin position="320"/>
        <end position="350"/>
    </location>
</feature>
<dbReference type="FunFam" id="1.25.40.10:FF:000073">
    <property type="entry name" value="Pentatricopeptide repeat-containing protein chloroplastic"/>
    <property type="match status" value="1"/>
</dbReference>
<feature type="repeat" description="PPR" evidence="2">
    <location>
        <begin position="219"/>
        <end position="253"/>
    </location>
</feature>
<protein>
    <recommendedName>
        <fullName evidence="3">Pentatricopeptide repeat-containing protein-mitochondrial domain-containing protein</fullName>
    </recommendedName>
</protein>
<evidence type="ECO:0000313" key="5">
    <source>
        <dbReference type="Proteomes" id="UP000825935"/>
    </source>
</evidence>
<evidence type="ECO:0000259" key="3">
    <source>
        <dbReference type="Pfam" id="PF23276"/>
    </source>
</evidence>